<accession>A0A6L2LNF1</accession>
<dbReference type="EMBL" id="BKCJ010004827">
    <property type="protein sequence ID" value="GEU63321.1"/>
    <property type="molecule type" value="Genomic_DNA"/>
</dbReference>
<organism evidence="1">
    <name type="scientific">Tanacetum cinerariifolium</name>
    <name type="common">Dalmatian daisy</name>
    <name type="synonym">Chrysanthemum cinerariifolium</name>
    <dbReference type="NCBI Taxonomy" id="118510"/>
    <lineage>
        <taxon>Eukaryota</taxon>
        <taxon>Viridiplantae</taxon>
        <taxon>Streptophyta</taxon>
        <taxon>Embryophyta</taxon>
        <taxon>Tracheophyta</taxon>
        <taxon>Spermatophyta</taxon>
        <taxon>Magnoliopsida</taxon>
        <taxon>eudicotyledons</taxon>
        <taxon>Gunneridae</taxon>
        <taxon>Pentapetalae</taxon>
        <taxon>asterids</taxon>
        <taxon>campanulids</taxon>
        <taxon>Asterales</taxon>
        <taxon>Asteraceae</taxon>
        <taxon>Asteroideae</taxon>
        <taxon>Anthemideae</taxon>
        <taxon>Anthemidinae</taxon>
        <taxon>Tanacetum</taxon>
    </lineage>
</organism>
<reference evidence="1" key="1">
    <citation type="journal article" date="2019" name="Sci. Rep.">
        <title>Draft genome of Tanacetum cinerariifolium, the natural source of mosquito coil.</title>
        <authorList>
            <person name="Yamashiro T."/>
            <person name="Shiraishi A."/>
            <person name="Satake H."/>
            <person name="Nakayama K."/>
        </authorList>
    </citation>
    <scope>NUCLEOTIDE SEQUENCE</scope>
</reference>
<gene>
    <name evidence="1" type="ORF">Tci_035299</name>
</gene>
<comment type="caution">
    <text evidence="1">The sequence shown here is derived from an EMBL/GenBank/DDBJ whole genome shotgun (WGS) entry which is preliminary data.</text>
</comment>
<name>A0A6L2LNF1_TANCI</name>
<sequence length="204" mass="22588">MEARKVVWRGVIYRGAWVVVGWLLGSDVVVKVASKVKRGVLLLMLTNHGWVDGSGSNPGGGFGKLGGSREIRGGGDRLEGPGGQLSMRWILMELEVVKWIYFKAVVKEFSHLVVPHLMIEVVYEKCGEDVKKMVFEGDDYKGAKEIFPKEKFPSFQLGANVVKVEFVGVSYKLSLSGSKSSDGLFDEVMFRSKEIAIGMTIKRI</sequence>
<evidence type="ECO:0000313" key="1">
    <source>
        <dbReference type="EMBL" id="GEU63321.1"/>
    </source>
</evidence>
<dbReference type="AlphaFoldDB" id="A0A6L2LNF1"/>
<protein>
    <submittedName>
        <fullName evidence="1">Uncharacterized protein</fullName>
    </submittedName>
</protein>
<proteinExistence type="predicted"/>